<comment type="caution">
    <text evidence="9">The sequence shown here is derived from an EMBL/GenBank/DDBJ whole genome shotgun (WGS) entry which is preliminary data.</text>
</comment>
<dbReference type="PANTHER" id="PTHR30471:SF3">
    <property type="entry name" value="UPF0758 PROTEIN YEES-RELATED"/>
    <property type="match status" value="1"/>
</dbReference>
<feature type="domain" description="MPN" evidence="8">
    <location>
        <begin position="109"/>
        <end position="231"/>
    </location>
</feature>
<keyword evidence="6" id="KW-0482">Metalloprotease</keyword>
<accession>A0A845LC92</accession>
<keyword evidence="2" id="KW-0645">Protease</keyword>
<dbReference type="PROSITE" id="PS01302">
    <property type="entry name" value="UPF0758"/>
    <property type="match status" value="1"/>
</dbReference>
<name>A0A845LC92_HELGE</name>
<evidence type="ECO:0000313" key="10">
    <source>
        <dbReference type="Proteomes" id="UP000471031"/>
    </source>
</evidence>
<dbReference type="EMBL" id="WXEX01000003">
    <property type="protein sequence ID" value="MZP42269.1"/>
    <property type="molecule type" value="Genomic_DNA"/>
</dbReference>
<protein>
    <submittedName>
        <fullName evidence="9">DNA repair protein RadC</fullName>
    </submittedName>
</protein>
<dbReference type="RefSeq" id="WP_161260845.1">
    <property type="nucleotide sequence ID" value="NZ_JAFBDC010000006.1"/>
</dbReference>
<keyword evidence="4" id="KW-0378">Hydrolase</keyword>
<evidence type="ECO:0000256" key="2">
    <source>
        <dbReference type="ARBA" id="ARBA00022670"/>
    </source>
</evidence>
<dbReference type="OrthoDB" id="9804482at2"/>
<evidence type="ECO:0000256" key="3">
    <source>
        <dbReference type="ARBA" id="ARBA00022723"/>
    </source>
</evidence>
<dbReference type="NCBIfam" id="TIGR00608">
    <property type="entry name" value="radc"/>
    <property type="match status" value="1"/>
</dbReference>
<dbReference type="Proteomes" id="UP000471031">
    <property type="component" value="Unassembled WGS sequence"/>
</dbReference>
<dbReference type="InterPro" id="IPR037518">
    <property type="entry name" value="MPN"/>
</dbReference>
<dbReference type="Gene3D" id="3.40.140.10">
    <property type="entry name" value="Cytidine Deaminase, domain 2"/>
    <property type="match status" value="1"/>
</dbReference>
<evidence type="ECO:0000256" key="6">
    <source>
        <dbReference type="ARBA" id="ARBA00023049"/>
    </source>
</evidence>
<sequence>MAVSETYHLTIKDLPEDLRPRERLLSAGPQALTNAELLAILLRTGTTRETAIDMAHRILRQGGLRFLAEATADELSALKGLGAAKAAQVKAAVELGRRIASTAPESRPAIRSPEDASRLVMEDMRFLDREVFRAIALNTKNQVLSIEDISVGSLSSSIVHPRELFKVLIRKSAAAVVLVHNHPSGDPTPSREDREITRRIVEAGRILGIEILDHVIIGDNRYSSLKELGYV</sequence>
<dbReference type="InterPro" id="IPR001405">
    <property type="entry name" value="UPF0758"/>
</dbReference>
<dbReference type="GO" id="GO:0008237">
    <property type="term" value="F:metallopeptidase activity"/>
    <property type="evidence" value="ECO:0007669"/>
    <property type="project" value="UniProtKB-KW"/>
</dbReference>
<evidence type="ECO:0000256" key="5">
    <source>
        <dbReference type="ARBA" id="ARBA00022833"/>
    </source>
</evidence>
<dbReference type="PROSITE" id="PS50249">
    <property type="entry name" value="MPN"/>
    <property type="match status" value="1"/>
</dbReference>
<dbReference type="SUPFAM" id="SSF102712">
    <property type="entry name" value="JAB1/MPN domain"/>
    <property type="match status" value="1"/>
</dbReference>
<gene>
    <name evidence="9" type="primary">radC</name>
    <name evidence="9" type="ORF">GTO89_04340</name>
</gene>
<dbReference type="InterPro" id="IPR025657">
    <property type="entry name" value="RadC_JAB"/>
</dbReference>
<dbReference type="InterPro" id="IPR046778">
    <property type="entry name" value="UPF0758_N"/>
</dbReference>
<dbReference type="GO" id="GO:0046872">
    <property type="term" value="F:metal ion binding"/>
    <property type="evidence" value="ECO:0007669"/>
    <property type="project" value="UniProtKB-KW"/>
</dbReference>
<evidence type="ECO:0000256" key="4">
    <source>
        <dbReference type="ARBA" id="ARBA00022801"/>
    </source>
</evidence>
<dbReference type="GO" id="GO:0006508">
    <property type="term" value="P:proteolysis"/>
    <property type="evidence" value="ECO:0007669"/>
    <property type="project" value="UniProtKB-KW"/>
</dbReference>
<dbReference type="Pfam" id="PF04002">
    <property type="entry name" value="RadC"/>
    <property type="match status" value="1"/>
</dbReference>
<dbReference type="AlphaFoldDB" id="A0A845LC92"/>
<reference evidence="9 10" key="1">
    <citation type="submission" date="2020-01" db="EMBL/GenBank/DDBJ databases">
        <title>Whole genome sequence of Heliobacterium gestii DSM 11169.</title>
        <authorList>
            <person name="Kyndt J.A."/>
            <person name="Meyer T.E."/>
        </authorList>
    </citation>
    <scope>NUCLEOTIDE SEQUENCE [LARGE SCALE GENOMIC DNA]</scope>
    <source>
        <strain evidence="9 10">DSM 11169</strain>
    </source>
</reference>
<keyword evidence="3" id="KW-0479">Metal-binding</keyword>
<keyword evidence="10" id="KW-1185">Reference proteome</keyword>
<proteinExistence type="inferred from homology"/>
<dbReference type="Pfam" id="PF20582">
    <property type="entry name" value="UPF0758_N"/>
    <property type="match status" value="1"/>
</dbReference>
<evidence type="ECO:0000256" key="1">
    <source>
        <dbReference type="ARBA" id="ARBA00010243"/>
    </source>
</evidence>
<dbReference type="PANTHER" id="PTHR30471">
    <property type="entry name" value="DNA REPAIR PROTEIN RADC"/>
    <property type="match status" value="1"/>
</dbReference>
<evidence type="ECO:0000259" key="8">
    <source>
        <dbReference type="PROSITE" id="PS50249"/>
    </source>
</evidence>
<evidence type="ECO:0000313" key="9">
    <source>
        <dbReference type="EMBL" id="MZP42269.1"/>
    </source>
</evidence>
<dbReference type="NCBIfam" id="NF000642">
    <property type="entry name" value="PRK00024.1"/>
    <property type="match status" value="1"/>
</dbReference>
<evidence type="ECO:0000256" key="7">
    <source>
        <dbReference type="RuleBase" id="RU003797"/>
    </source>
</evidence>
<dbReference type="InterPro" id="IPR020891">
    <property type="entry name" value="UPF0758_CS"/>
</dbReference>
<dbReference type="CDD" id="cd08071">
    <property type="entry name" value="MPN_DUF2466"/>
    <property type="match status" value="1"/>
</dbReference>
<comment type="similarity">
    <text evidence="1 7">Belongs to the UPF0758 family.</text>
</comment>
<organism evidence="9 10">
    <name type="scientific">Heliomicrobium gestii</name>
    <name type="common">Heliobacterium gestii</name>
    <dbReference type="NCBI Taxonomy" id="2699"/>
    <lineage>
        <taxon>Bacteria</taxon>
        <taxon>Bacillati</taxon>
        <taxon>Bacillota</taxon>
        <taxon>Clostridia</taxon>
        <taxon>Eubacteriales</taxon>
        <taxon>Heliobacteriaceae</taxon>
        <taxon>Heliomicrobium</taxon>
    </lineage>
</organism>
<keyword evidence="5" id="KW-0862">Zinc</keyword>